<gene>
    <name evidence="1" type="ORF">NAES01612_LOCUS3432</name>
</gene>
<evidence type="ECO:0000313" key="1">
    <source>
        <dbReference type="EMBL" id="CAE2280446.1"/>
    </source>
</evidence>
<reference evidence="1" key="1">
    <citation type="submission" date="2021-01" db="EMBL/GenBank/DDBJ databases">
        <authorList>
            <person name="Corre E."/>
            <person name="Pelletier E."/>
            <person name="Niang G."/>
            <person name="Scheremetjew M."/>
            <person name="Finn R."/>
            <person name="Kale V."/>
            <person name="Holt S."/>
            <person name="Cochrane G."/>
            <person name="Meng A."/>
            <person name="Brown T."/>
            <person name="Cohen L."/>
        </authorList>
    </citation>
    <scope>NUCLEOTIDE SEQUENCE</scope>
    <source>
        <strain evidence="1">SoJaBio B1-5/56/2</strain>
    </source>
</reference>
<organism evidence="1">
    <name type="scientific">Paramoeba aestuarina</name>
    <dbReference type="NCBI Taxonomy" id="180227"/>
    <lineage>
        <taxon>Eukaryota</taxon>
        <taxon>Amoebozoa</taxon>
        <taxon>Discosea</taxon>
        <taxon>Flabellinia</taxon>
        <taxon>Dactylopodida</taxon>
        <taxon>Paramoebidae</taxon>
        <taxon>Paramoeba</taxon>
    </lineage>
</organism>
<name>A0A7S4ND51_9EUKA</name>
<proteinExistence type="predicted"/>
<sequence length="149" mass="17216">MANSTPKKRRAGRQRFNALTKARAVALKKARAKKKVFLDEGIEKVREIQTNRNSNCILKPYSELKHSSSQLERRKKVLELINQLAPKEAELLLVDLVCQKDMKKKVFELLTEREEFKKAAVQLINDDIVMCHVLTRQTSQRRGGGEWKS</sequence>
<accession>A0A7S4ND51</accession>
<dbReference type="AlphaFoldDB" id="A0A7S4ND51"/>
<protein>
    <submittedName>
        <fullName evidence="1">Uncharacterized protein</fullName>
    </submittedName>
</protein>
<dbReference type="EMBL" id="HBKR01005132">
    <property type="protein sequence ID" value="CAE2280446.1"/>
    <property type="molecule type" value="Transcribed_RNA"/>
</dbReference>